<reference evidence="1" key="1">
    <citation type="submission" date="2017-08" db="EMBL/GenBank/DDBJ databases">
        <authorList>
            <person name="Imhoff J.F."/>
            <person name="Rahn T."/>
            <person name="Kuenzel S."/>
            <person name="Neulinger S.C."/>
        </authorList>
    </citation>
    <scope>NUCLEOTIDE SEQUENCE</scope>
    <source>
        <strain evidence="1">DSM 11080</strain>
    </source>
</reference>
<evidence type="ECO:0000313" key="1">
    <source>
        <dbReference type="EMBL" id="MBK1705462.1"/>
    </source>
</evidence>
<dbReference type="Proteomes" id="UP001296776">
    <property type="component" value="Unassembled WGS sequence"/>
</dbReference>
<dbReference type="AlphaFoldDB" id="A0AAJ0U651"/>
<gene>
    <name evidence="1" type="ORF">CKO40_13100</name>
</gene>
<accession>A0AAJ0U651</accession>
<proteinExistence type="predicted"/>
<evidence type="ECO:0000313" key="2">
    <source>
        <dbReference type="Proteomes" id="UP001296776"/>
    </source>
</evidence>
<sequence length="129" mass="14329">MLIVLAGPGCGPVKDDAKRNALDNTLRSYRQAIRWGQFPAAAGFIGPDGGAEIDLSNIRVTGYEVIQQGVIGPDDSAVQLVQIDYVLEDRQRLEQLIDRQLWRYDEQSGAWWLESGLPRFVAPDASDTR</sequence>
<dbReference type="RefSeq" id="WP_200346675.1">
    <property type="nucleotide sequence ID" value="NZ_NRSJ01000022.1"/>
</dbReference>
<organism evidence="1 2">
    <name type="scientific">Halochromatium glycolicum</name>
    <dbReference type="NCBI Taxonomy" id="85075"/>
    <lineage>
        <taxon>Bacteria</taxon>
        <taxon>Pseudomonadati</taxon>
        <taxon>Pseudomonadota</taxon>
        <taxon>Gammaproteobacteria</taxon>
        <taxon>Chromatiales</taxon>
        <taxon>Chromatiaceae</taxon>
        <taxon>Halochromatium</taxon>
    </lineage>
</organism>
<name>A0AAJ0U651_9GAMM</name>
<comment type="caution">
    <text evidence="1">The sequence shown here is derived from an EMBL/GenBank/DDBJ whole genome shotgun (WGS) entry which is preliminary data.</text>
</comment>
<dbReference type="EMBL" id="NRSJ01000022">
    <property type="protein sequence ID" value="MBK1705462.1"/>
    <property type="molecule type" value="Genomic_DNA"/>
</dbReference>
<keyword evidence="2" id="KW-1185">Reference proteome</keyword>
<protein>
    <submittedName>
        <fullName evidence="1">Uncharacterized protein</fullName>
    </submittedName>
</protein>
<reference evidence="1" key="2">
    <citation type="journal article" date="2020" name="Microorganisms">
        <title>Osmotic Adaptation and Compatible Solute Biosynthesis of Phototrophic Bacteria as Revealed from Genome Analyses.</title>
        <authorList>
            <person name="Imhoff J.F."/>
            <person name="Rahn T."/>
            <person name="Kunzel S."/>
            <person name="Keller A."/>
            <person name="Neulinger S.C."/>
        </authorList>
    </citation>
    <scope>NUCLEOTIDE SEQUENCE</scope>
    <source>
        <strain evidence="1">DSM 11080</strain>
    </source>
</reference>